<feature type="region of interest" description="Disordered" evidence="1">
    <location>
        <begin position="235"/>
        <end position="258"/>
    </location>
</feature>
<evidence type="ECO:0000256" key="1">
    <source>
        <dbReference type="SAM" id="MobiDB-lite"/>
    </source>
</evidence>
<feature type="non-terminal residue" evidence="3">
    <location>
        <position position="1"/>
    </location>
</feature>
<name>A0A965GE48_9PROT</name>
<feature type="compositionally biased region" description="Low complexity" evidence="1">
    <location>
        <begin position="235"/>
        <end position="249"/>
    </location>
</feature>
<dbReference type="PANTHER" id="PTHR37464:SF1">
    <property type="entry name" value="BLL2463 PROTEIN"/>
    <property type="match status" value="1"/>
</dbReference>
<evidence type="ECO:0000259" key="2">
    <source>
        <dbReference type="Pfam" id="PF13519"/>
    </source>
</evidence>
<sequence>SIFLWRRAIAPETARSPLTFLRRHLLVILQVLAAVLAAMALARPAVARLVPVGRTLAVIIDTSVPMLAADGDPRTVMDGPFAPVTRPTPSPAYPNAPSSLPGSPPTATRLDEAKARASLALSRLRPGDRAVVIGAGAEPVVVATGSAPDDLAAIDRAIGSLVAQPSEFNLAQALEVAGARIREARQGEILILTGGVAEALPGIARPAVPIQVVRTGRGSPSNTAITALVARRAPASPGASASDAGTTADESGDGAAGRAGDRVDVFVRIGNTGPVRADGTLRLRVDGAPFGERVVSIGPDASEALAIDGVPASASWIEAFFEHPDLLAIDNLATAAVPRPFTRRVALVGGRTDQLERALRAVPGVTLDRIDPNRYDPAARHDVTVFEAWFPPKAPASHWMLIDPPRTDGPVAVNGLLGRRSDGSREWNSAQIARILPSPLLAGVDLAGVQIAEARQVLLPRWAEEAVSARNAPLIFLGYPGPWRAVVVAFDLRSSNLLGRVGFPVLIANSIDWLTGTADARSPARRLHRPGV</sequence>
<evidence type="ECO:0000313" key="4">
    <source>
        <dbReference type="Proteomes" id="UP000740727"/>
    </source>
</evidence>
<dbReference type="Pfam" id="PF13519">
    <property type="entry name" value="VWA_2"/>
    <property type="match status" value="1"/>
</dbReference>
<dbReference type="InterPro" id="IPR002035">
    <property type="entry name" value="VWF_A"/>
</dbReference>
<gene>
    <name evidence="3" type="ORF">EBT44_06290</name>
</gene>
<reference evidence="3" key="1">
    <citation type="submission" date="2018-10" db="EMBL/GenBank/DDBJ databases">
        <title>Iterative Subtractive Binning of Freshwater Chronoseries Metagenomes Recovers Nearly Complete Genomes from over Four Hundred Novel Species.</title>
        <authorList>
            <person name="Rodriguez-R L.M."/>
            <person name="Tsementzi D."/>
            <person name="Luo C."/>
            <person name="Konstantinidis K.T."/>
        </authorList>
    </citation>
    <scope>NUCLEOTIDE SEQUENCE</scope>
    <source>
        <strain evidence="3">WB5_2A_028</strain>
    </source>
</reference>
<accession>A0A965GE48</accession>
<dbReference type="EMBL" id="RFXN01000132">
    <property type="protein sequence ID" value="NBR94413.1"/>
    <property type="molecule type" value="Genomic_DNA"/>
</dbReference>
<proteinExistence type="predicted"/>
<dbReference type="PANTHER" id="PTHR37464">
    <property type="entry name" value="BLL2463 PROTEIN"/>
    <property type="match status" value="1"/>
</dbReference>
<dbReference type="InterPro" id="IPR036465">
    <property type="entry name" value="vWFA_dom_sf"/>
</dbReference>
<organism evidence="3 4">
    <name type="scientific">Candidatus Fonsibacter lacus</name>
    <dbReference type="NCBI Taxonomy" id="2576439"/>
    <lineage>
        <taxon>Bacteria</taxon>
        <taxon>Pseudomonadati</taxon>
        <taxon>Pseudomonadota</taxon>
        <taxon>Alphaproteobacteria</taxon>
        <taxon>Candidatus Pelagibacterales</taxon>
        <taxon>Candidatus Pelagibacterales incertae sedis</taxon>
        <taxon>Candidatus Fonsibacter</taxon>
    </lineage>
</organism>
<dbReference type="Gene3D" id="3.40.50.410">
    <property type="entry name" value="von Willebrand factor, type A domain"/>
    <property type="match status" value="1"/>
</dbReference>
<dbReference type="AlphaFoldDB" id="A0A965GE48"/>
<dbReference type="Proteomes" id="UP000740727">
    <property type="component" value="Unassembled WGS sequence"/>
</dbReference>
<feature type="domain" description="VWFA" evidence="2">
    <location>
        <begin position="106"/>
        <end position="195"/>
    </location>
</feature>
<feature type="region of interest" description="Disordered" evidence="1">
    <location>
        <begin position="80"/>
        <end position="108"/>
    </location>
</feature>
<protein>
    <submittedName>
        <fullName evidence="3">VWA domain-containing protein</fullName>
    </submittedName>
</protein>
<comment type="caution">
    <text evidence="3">The sequence shown here is derived from an EMBL/GenBank/DDBJ whole genome shotgun (WGS) entry which is preliminary data.</text>
</comment>
<evidence type="ECO:0000313" key="3">
    <source>
        <dbReference type="EMBL" id="NBR94413.1"/>
    </source>
</evidence>
<dbReference type="SUPFAM" id="SSF53300">
    <property type="entry name" value="vWA-like"/>
    <property type="match status" value="1"/>
</dbReference>